<gene>
    <name evidence="4" type="ORF">SCHPADRAFT_905750</name>
</gene>
<keyword evidence="1" id="KW-0472">Membrane</keyword>
<dbReference type="Pfam" id="PF12955">
    <property type="entry name" value="Vps3844_C"/>
    <property type="match status" value="1"/>
</dbReference>
<feature type="domain" description="Vacuolar sorting protein Vps3844 C-terminal" evidence="3">
    <location>
        <begin position="269"/>
        <end position="369"/>
    </location>
</feature>
<proteinExistence type="predicted"/>
<dbReference type="PANTHER" id="PTHR36853:SF1">
    <property type="entry name" value="DUF3844 DOMAIN-CONTAINING PROTEIN"/>
    <property type="match status" value="1"/>
</dbReference>
<dbReference type="Proteomes" id="UP000053477">
    <property type="component" value="Unassembled WGS sequence"/>
</dbReference>
<sequence length="379" mass="40328">MFRTTLLSLLFAKLVFSLDVYLHPEPPSPLPSHLSPTQARIVVSHQLGLDGFDSLEELSDDPSLRNFILSAPSKGYSIGGGPRKALLLSVTNEVASDIIPSNLKSSFSLSNSDKSSNLVSKTVESFVHRAESVYTNVFSSESSSPPPVPQLLDVFSLHPTSSGVEKFLAETAQVVDIVESNDMEDVFGGIILSGLESLCAEDRDSEPYKLAVELTRQLLTTVSQDTRFSLVVLAHEPSLFRRQQPPQSPFPPNQPTLAPQHPFSSLSTCYPSLDACTNSTSSCSSHGACQQASKPTFEGRTCFVCACNATTDASGRKQQWVGNACERRDVSAPFALLAGTTIGVIILAAGSIALLSGIGSQKLPPTLAASAGAQIAKSD</sequence>
<dbReference type="AlphaFoldDB" id="A0A0H2RIS8"/>
<feature type="transmembrane region" description="Helical" evidence="1">
    <location>
        <begin position="334"/>
        <end position="355"/>
    </location>
</feature>
<protein>
    <recommendedName>
        <fullName evidence="3">Vacuolar sorting protein Vps3844 C-terminal domain-containing protein</fullName>
    </recommendedName>
</protein>
<dbReference type="EMBL" id="KQ085993">
    <property type="protein sequence ID" value="KLO11719.1"/>
    <property type="molecule type" value="Genomic_DNA"/>
</dbReference>
<dbReference type="OrthoDB" id="5583277at2759"/>
<dbReference type="STRING" id="27342.A0A0H2RIS8"/>
<name>A0A0H2RIS8_9AGAM</name>
<dbReference type="InParanoid" id="A0A0H2RIS8"/>
<dbReference type="InterPro" id="IPR053065">
    <property type="entry name" value="Archenteron_Induction-Rel"/>
</dbReference>
<feature type="signal peptide" evidence="2">
    <location>
        <begin position="1"/>
        <end position="17"/>
    </location>
</feature>
<reference evidence="4 5" key="1">
    <citation type="submission" date="2015-04" db="EMBL/GenBank/DDBJ databases">
        <title>Complete genome sequence of Schizopora paradoxa KUC8140, a cosmopolitan wood degrader in East Asia.</title>
        <authorList>
            <consortium name="DOE Joint Genome Institute"/>
            <person name="Min B."/>
            <person name="Park H."/>
            <person name="Jang Y."/>
            <person name="Kim J.-J."/>
            <person name="Kim K.H."/>
            <person name="Pangilinan J."/>
            <person name="Lipzen A."/>
            <person name="Riley R."/>
            <person name="Grigoriev I.V."/>
            <person name="Spatafora J.W."/>
            <person name="Choi I.-G."/>
        </authorList>
    </citation>
    <scope>NUCLEOTIDE SEQUENCE [LARGE SCALE GENOMIC DNA]</scope>
    <source>
        <strain evidence="4 5">KUC8140</strain>
    </source>
</reference>
<keyword evidence="1" id="KW-1133">Transmembrane helix</keyword>
<evidence type="ECO:0000259" key="3">
    <source>
        <dbReference type="Pfam" id="PF12955"/>
    </source>
</evidence>
<organism evidence="4 5">
    <name type="scientific">Schizopora paradoxa</name>
    <dbReference type="NCBI Taxonomy" id="27342"/>
    <lineage>
        <taxon>Eukaryota</taxon>
        <taxon>Fungi</taxon>
        <taxon>Dikarya</taxon>
        <taxon>Basidiomycota</taxon>
        <taxon>Agaricomycotina</taxon>
        <taxon>Agaricomycetes</taxon>
        <taxon>Hymenochaetales</taxon>
        <taxon>Schizoporaceae</taxon>
        <taxon>Schizopora</taxon>
    </lineage>
</organism>
<dbReference type="InterPro" id="IPR024382">
    <property type="entry name" value="Vps3844_C"/>
</dbReference>
<dbReference type="PANTHER" id="PTHR36853">
    <property type="entry name" value="EXPRESSED PROTEIN"/>
    <property type="match status" value="1"/>
</dbReference>
<keyword evidence="1" id="KW-0812">Transmembrane</keyword>
<evidence type="ECO:0000256" key="1">
    <source>
        <dbReference type="SAM" id="Phobius"/>
    </source>
</evidence>
<keyword evidence="2" id="KW-0732">Signal</keyword>
<dbReference type="GO" id="GO:0005783">
    <property type="term" value="C:endoplasmic reticulum"/>
    <property type="evidence" value="ECO:0007669"/>
    <property type="project" value="TreeGrafter"/>
</dbReference>
<evidence type="ECO:0000256" key="2">
    <source>
        <dbReference type="SAM" id="SignalP"/>
    </source>
</evidence>
<keyword evidence="5" id="KW-1185">Reference proteome</keyword>
<evidence type="ECO:0000313" key="4">
    <source>
        <dbReference type="EMBL" id="KLO11719.1"/>
    </source>
</evidence>
<feature type="non-terminal residue" evidence="4">
    <location>
        <position position="1"/>
    </location>
</feature>
<accession>A0A0H2RIS8</accession>
<evidence type="ECO:0000313" key="5">
    <source>
        <dbReference type="Proteomes" id="UP000053477"/>
    </source>
</evidence>
<feature type="chain" id="PRO_5005201858" description="Vacuolar sorting protein Vps3844 C-terminal domain-containing protein" evidence="2">
    <location>
        <begin position="18"/>
        <end position="379"/>
    </location>
</feature>